<dbReference type="PIRSF" id="PIRSF000903">
    <property type="entry name" value="B5n-ttraPtase_sm"/>
    <property type="match status" value="1"/>
</dbReference>
<reference evidence="10 11" key="1">
    <citation type="submission" date="2011-05" db="EMBL/GenBank/DDBJ databases">
        <title>Complete sequence of Thioalkalimicrobium cyclicum ALM1.</title>
        <authorList>
            <consortium name="US DOE Joint Genome Institute"/>
            <person name="Lucas S."/>
            <person name="Han J."/>
            <person name="Lapidus A."/>
            <person name="Cheng J.-F."/>
            <person name="Goodwin L."/>
            <person name="Pitluck S."/>
            <person name="Peters L."/>
            <person name="Mikhailova N."/>
            <person name="Davenport K."/>
            <person name="Han C."/>
            <person name="Tapia R."/>
            <person name="Land M."/>
            <person name="Hauser L."/>
            <person name="Kyrpides N."/>
            <person name="Ivanova N."/>
            <person name="Pagani I."/>
            <person name="Kappler U."/>
            <person name="Woyke T."/>
        </authorList>
    </citation>
    <scope>NUCLEOTIDE SEQUENCE [LARGE SCALE GENOMIC DNA]</scope>
    <source>
        <strain evidence="11">DSM 14477 / JCM 11371 / ALM1</strain>
    </source>
</reference>
<evidence type="ECO:0000256" key="3">
    <source>
        <dbReference type="ARBA" id="ARBA00012506"/>
    </source>
</evidence>
<evidence type="ECO:0000256" key="4">
    <source>
        <dbReference type="ARBA" id="ARBA00022801"/>
    </source>
</evidence>
<evidence type="ECO:0000256" key="2">
    <source>
        <dbReference type="ARBA" id="ARBA00005419"/>
    </source>
</evidence>
<dbReference type="CDD" id="cd07422">
    <property type="entry name" value="MPP_ApaH"/>
    <property type="match status" value="1"/>
</dbReference>
<evidence type="ECO:0000256" key="7">
    <source>
        <dbReference type="ARBA" id="ARBA00033210"/>
    </source>
</evidence>
<keyword evidence="11" id="KW-1185">Reference proteome</keyword>
<dbReference type="Proteomes" id="UP000009232">
    <property type="component" value="Chromosome"/>
</dbReference>
<dbReference type="InterPro" id="IPR004843">
    <property type="entry name" value="Calcineurin-like_PHP"/>
</dbReference>
<dbReference type="SUPFAM" id="SSF56300">
    <property type="entry name" value="Metallo-dependent phosphatases"/>
    <property type="match status" value="1"/>
</dbReference>
<evidence type="ECO:0000256" key="1">
    <source>
        <dbReference type="ARBA" id="ARBA00003413"/>
    </source>
</evidence>
<dbReference type="HOGENOM" id="CLU_056184_2_0_6"/>
<evidence type="ECO:0000256" key="8">
    <source>
        <dbReference type="ARBA" id="ARBA00049417"/>
    </source>
</evidence>
<sequence length="283" mass="32456">MATYVIGDLQGCLDPLIELLAKIEFDPQHDQAWFVGDLVNRGPQSLECLRYVKNMGDAAKTVLGNHDFHLLASYLGVEKYRAKSDTLDPILQAPDVDELINWLRQQPLIVKHELHPWVMVHAGIPPQWSCSEAAGYAQEVQDIMCSPRWSEFIRDHLFGSKTRSWYPELSGWARYRYIVNAFARMRYCDAKGQLEFKLKAHPRKVTHTDYLPWFAHPHRRNKDQQIFFGHWSTLGAMDAYQVHATDTGCLWGGELTAYCTDTQTRHSVSCPCYADPKPAPQAH</sequence>
<name>F6D9B0_THICA</name>
<dbReference type="InterPro" id="IPR004617">
    <property type="entry name" value="ApaH"/>
</dbReference>
<dbReference type="InterPro" id="IPR029052">
    <property type="entry name" value="Metallo-depent_PP-like"/>
</dbReference>
<comment type="catalytic activity">
    <reaction evidence="8">
        <text>P(1),P(4)-bis(5'-adenosyl) tetraphosphate + H2O = 2 ADP + 2 H(+)</text>
        <dbReference type="Rhea" id="RHEA:24252"/>
        <dbReference type="ChEBI" id="CHEBI:15377"/>
        <dbReference type="ChEBI" id="CHEBI:15378"/>
        <dbReference type="ChEBI" id="CHEBI:58141"/>
        <dbReference type="ChEBI" id="CHEBI:456216"/>
        <dbReference type="EC" id="3.6.1.41"/>
    </reaction>
</comment>
<dbReference type="Gene3D" id="3.60.21.10">
    <property type="match status" value="1"/>
</dbReference>
<protein>
    <recommendedName>
        <fullName evidence="3">bis(5'-nucleosyl)-tetraphosphatase (symmetrical)</fullName>
        <ecNumber evidence="3">3.6.1.41</ecNumber>
    </recommendedName>
    <alternativeName>
        <fullName evidence="6">Ap4A hydrolase</fullName>
    </alternativeName>
    <alternativeName>
        <fullName evidence="5">Diadenosine 5',5'''-P1,P4-tetraphosphate pyrophosphohydrolase</fullName>
    </alternativeName>
    <alternativeName>
        <fullName evidence="7">Diadenosine tetraphosphatase</fullName>
    </alternativeName>
</protein>
<feature type="domain" description="Calcineurin-like phosphoesterase" evidence="9">
    <location>
        <begin position="3"/>
        <end position="125"/>
    </location>
</feature>
<dbReference type="NCBIfam" id="TIGR00668">
    <property type="entry name" value="apaH"/>
    <property type="match status" value="1"/>
</dbReference>
<dbReference type="AlphaFoldDB" id="F6D9B0"/>
<keyword evidence="4 10" id="KW-0378">Hydrolase</keyword>
<comment type="function">
    <text evidence="1">Hydrolyzes diadenosine 5',5'''-P1,P4-tetraphosphate to yield ADP.</text>
</comment>
<dbReference type="EMBL" id="CP002776">
    <property type="protein sequence ID" value="AEG32037.1"/>
    <property type="molecule type" value="Genomic_DNA"/>
</dbReference>
<dbReference type="PANTHER" id="PTHR40942:SF4">
    <property type="entry name" value="CYTOCHROME C5"/>
    <property type="match status" value="1"/>
</dbReference>
<evidence type="ECO:0000313" key="11">
    <source>
        <dbReference type="Proteomes" id="UP000009232"/>
    </source>
</evidence>
<dbReference type="RefSeq" id="WP_013835813.1">
    <property type="nucleotide sequence ID" value="NC_015581.1"/>
</dbReference>
<dbReference type="eggNOG" id="COG0639">
    <property type="taxonomic scope" value="Bacteria"/>
</dbReference>
<proteinExistence type="inferred from homology"/>
<comment type="similarity">
    <text evidence="2">Belongs to the Ap4A hydrolase family.</text>
</comment>
<dbReference type="STRING" id="717773.Thicy_1270"/>
<dbReference type="PANTHER" id="PTHR40942">
    <property type="match status" value="1"/>
</dbReference>
<dbReference type="EC" id="3.6.1.41" evidence="3"/>
<dbReference type="KEGG" id="tcy:Thicy_1270"/>
<organism evidence="10 11">
    <name type="scientific">Thiomicrospira cyclica (strain DSM 14477 / JCM 11371 / ALM1)</name>
    <name type="common">Thioalkalimicrobium cyclicum</name>
    <dbReference type="NCBI Taxonomy" id="717773"/>
    <lineage>
        <taxon>Bacteria</taxon>
        <taxon>Pseudomonadati</taxon>
        <taxon>Pseudomonadota</taxon>
        <taxon>Gammaproteobacteria</taxon>
        <taxon>Thiotrichales</taxon>
        <taxon>Piscirickettsiaceae</taxon>
        <taxon>Thiomicrospira</taxon>
    </lineage>
</organism>
<dbReference type="Pfam" id="PF00149">
    <property type="entry name" value="Metallophos"/>
    <property type="match status" value="1"/>
</dbReference>
<evidence type="ECO:0000259" key="9">
    <source>
        <dbReference type="Pfam" id="PF00149"/>
    </source>
</evidence>
<evidence type="ECO:0000256" key="6">
    <source>
        <dbReference type="ARBA" id="ARBA00032248"/>
    </source>
</evidence>
<evidence type="ECO:0000313" key="10">
    <source>
        <dbReference type="EMBL" id="AEG32037.1"/>
    </source>
</evidence>
<gene>
    <name evidence="10" type="ordered locus">Thicy_1270</name>
</gene>
<dbReference type="OrthoDB" id="9807890at2"/>
<dbReference type="NCBIfam" id="NF001204">
    <property type="entry name" value="PRK00166.1"/>
    <property type="match status" value="1"/>
</dbReference>
<evidence type="ECO:0000256" key="5">
    <source>
        <dbReference type="ARBA" id="ARBA00031248"/>
    </source>
</evidence>
<accession>F6D9B0</accession>
<dbReference type="GO" id="GO:0008803">
    <property type="term" value="F:bis(5'-nucleosyl)-tetraphosphatase (symmetrical) activity"/>
    <property type="evidence" value="ECO:0007669"/>
    <property type="project" value="UniProtKB-EC"/>
</dbReference>